<protein>
    <submittedName>
        <fullName evidence="2">Uncharacterized protein</fullName>
    </submittedName>
</protein>
<accession>A0A177ABE3</accession>
<reference evidence="2" key="1">
    <citation type="submission" date="2016-03" db="EMBL/GenBank/DDBJ databases">
        <title>Updated assembly of Pseudogymnoascus destructans, the fungus causing white-nose syndrome of bats.</title>
        <authorList>
            <person name="Palmer J.M."/>
            <person name="Drees K.P."/>
            <person name="Foster J.T."/>
            <person name="Lindner D.L."/>
        </authorList>
    </citation>
    <scope>NUCLEOTIDE SEQUENCE [LARGE SCALE GENOMIC DNA]</scope>
    <source>
        <strain evidence="2">20631-21</strain>
    </source>
</reference>
<dbReference type="InterPro" id="IPR040052">
    <property type="entry name" value="RBM17"/>
</dbReference>
<dbReference type="RefSeq" id="XP_024324718.1">
    <property type="nucleotide sequence ID" value="XM_024467369.1"/>
</dbReference>
<evidence type="ECO:0000256" key="1">
    <source>
        <dbReference type="SAM" id="MobiDB-lite"/>
    </source>
</evidence>
<dbReference type="EMBL" id="KV441393">
    <property type="protein sequence ID" value="OAF59435.2"/>
    <property type="molecule type" value="Genomic_DNA"/>
</dbReference>
<organism evidence="2">
    <name type="scientific">Pseudogymnoascus destructans</name>
    <dbReference type="NCBI Taxonomy" id="655981"/>
    <lineage>
        <taxon>Eukaryota</taxon>
        <taxon>Fungi</taxon>
        <taxon>Dikarya</taxon>
        <taxon>Ascomycota</taxon>
        <taxon>Pezizomycotina</taxon>
        <taxon>Leotiomycetes</taxon>
        <taxon>Thelebolales</taxon>
        <taxon>Thelebolaceae</taxon>
        <taxon>Pseudogymnoascus</taxon>
    </lineage>
</organism>
<proteinExistence type="predicted"/>
<feature type="region of interest" description="Disordered" evidence="1">
    <location>
        <begin position="61"/>
        <end position="151"/>
    </location>
</feature>
<feature type="compositionally biased region" description="Polar residues" evidence="1">
    <location>
        <begin position="96"/>
        <end position="105"/>
    </location>
</feature>
<dbReference type="PANTHER" id="PTHR13288">
    <property type="entry name" value="SPLICING FACTOR 45 SPF45"/>
    <property type="match status" value="1"/>
</dbReference>
<dbReference type="OrthoDB" id="5411533at2759"/>
<dbReference type="PANTHER" id="PTHR13288:SF8">
    <property type="entry name" value="SPLICING FACTOR 45"/>
    <property type="match status" value="1"/>
</dbReference>
<name>A0A177ABE3_9PEZI</name>
<dbReference type="GeneID" id="36286800"/>
<dbReference type="AlphaFoldDB" id="A0A177ABE3"/>
<sequence>MSNPNTPAAPRGGLSLYANLLDPSSSSNTAAIISRAPVAFNTDSGAADDEASAKKQQINAAALRFQPTKRPQLSSQKGKPKPGFPRPSAPVDPDSNKQTAGSTAPPSRPPAKSTLADWAVAGEDEDVNGFYGGGEKRQRGGRKRRKKNREEYAVAQDWDDIYDPSRPSSYDEYRHSDEQIREVMEWKDRLYAHRKSRNYYSDIESDEEPARPSISSKYSCIQSWIVTNCVQTNSPLPRPLHHPRPSRLHRVTHLPLHHQTAHPSQLQGDHHPPTPLHHHRNPSQQPSYPGPQSATTSPPPPPKSPPQKPNSPLPSAKAPTKRNLLATSHARAAPAKPASRKG</sequence>
<feature type="compositionally biased region" description="Low complexity" evidence="1">
    <location>
        <begin position="326"/>
        <end position="342"/>
    </location>
</feature>
<dbReference type="GO" id="GO:0045292">
    <property type="term" value="P:mRNA cis splicing, via spliceosome"/>
    <property type="evidence" value="ECO:0007669"/>
    <property type="project" value="InterPro"/>
</dbReference>
<feature type="compositionally biased region" description="Pro residues" evidence="1">
    <location>
        <begin position="297"/>
        <end position="312"/>
    </location>
</feature>
<dbReference type="VEuPathDB" id="FungiDB:GMDG_02699"/>
<dbReference type="GO" id="GO:0071011">
    <property type="term" value="C:precatalytic spliceosome"/>
    <property type="evidence" value="ECO:0007669"/>
    <property type="project" value="TreeGrafter"/>
</dbReference>
<feature type="region of interest" description="Disordered" evidence="1">
    <location>
        <begin position="257"/>
        <end position="342"/>
    </location>
</feature>
<dbReference type="Proteomes" id="UP000077154">
    <property type="component" value="Unassembled WGS sequence"/>
</dbReference>
<evidence type="ECO:0000313" key="2">
    <source>
        <dbReference type="EMBL" id="OAF59435.2"/>
    </source>
</evidence>
<feature type="compositionally biased region" description="Low complexity" evidence="1">
    <location>
        <begin position="282"/>
        <end position="296"/>
    </location>
</feature>
<gene>
    <name evidence="2" type="ORF">VC83_03726</name>
</gene>